<dbReference type="AlphaFoldDB" id="A0A9P5ZQJ2"/>
<organism evidence="8 9">
    <name type="scientific">Pleurotus eryngii</name>
    <name type="common">Boletus of the steppes</name>
    <dbReference type="NCBI Taxonomy" id="5323"/>
    <lineage>
        <taxon>Eukaryota</taxon>
        <taxon>Fungi</taxon>
        <taxon>Dikarya</taxon>
        <taxon>Basidiomycota</taxon>
        <taxon>Agaricomycotina</taxon>
        <taxon>Agaricomycetes</taxon>
        <taxon>Agaricomycetidae</taxon>
        <taxon>Agaricales</taxon>
        <taxon>Pleurotineae</taxon>
        <taxon>Pleurotaceae</taxon>
        <taxon>Pleurotus</taxon>
    </lineage>
</organism>
<proteinExistence type="inferred from homology"/>
<dbReference type="PROSITE" id="PS51257">
    <property type="entry name" value="PROKAR_LIPOPROTEIN"/>
    <property type="match status" value="1"/>
</dbReference>
<dbReference type="CDD" id="cd06183">
    <property type="entry name" value="cyt_b5_reduct_like"/>
    <property type="match status" value="1"/>
</dbReference>
<feature type="binding site" evidence="6">
    <location>
        <position position="137"/>
    </location>
    <ligand>
        <name>FAD</name>
        <dbReference type="ChEBI" id="CHEBI:57692"/>
    </ligand>
</feature>
<dbReference type="Gene3D" id="3.40.50.80">
    <property type="entry name" value="Nucleotide-binding domain of ferredoxin-NADP reductase (FNR) module"/>
    <property type="match status" value="1"/>
</dbReference>
<dbReference type="InterPro" id="IPR017927">
    <property type="entry name" value="FAD-bd_FR_type"/>
</dbReference>
<evidence type="ECO:0000256" key="1">
    <source>
        <dbReference type="ARBA" id="ARBA00001974"/>
    </source>
</evidence>
<gene>
    <name evidence="8" type="ORF">BDN71DRAFT_1399815</name>
</gene>
<feature type="binding site" evidence="6">
    <location>
        <position position="130"/>
    </location>
    <ligand>
        <name>FAD</name>
        <dbReference type="ChEBI" id="CHEBI:57692"/>
    </ligand>
</feature>
<dbReference type="PANTHER" id="PTHR19370:SF184">
    <property type="entry name" value="NADH-CYTOCHROME B5 REDUCTASE-LIKE"/>
    <property type="match status" value="1"/>
</dbReference>
<feature type="binding site" evidence="6">
    <location>
        <position position="111"/>
    </location>
    <ligand>
        <name>FAD</name>
        <dbReference type="ChEBI" id="CHEBI:57692"/>
    </ligand>
</feature>
<keyword evidence="9" id="KW-1185">Reference proteome</keyword>
<feature type="domain" description="FAD-binding FR-type" evidence="7">
    <location>
        <begin position="56"/>
        <end position="162"/>
    </location>
</feature>
<feature type="binding site" evidence="6">
    <location>
        <position position="179"/>
    </location>
    <ligand>
        <name>FAD</name>
        <dbReference type="ChEBI" id="CHEBI:57692"/>
    </ligand>
</feature>
<keyword evidence="4 6" id="KW-0274">FAD</keyword>
<evidence type="ECO:0000256" key="3">
    <source>
        <dbReference type="ARBA" id="ARBA00022630"/>
    </source>
</evidence>
<dbReference type="InterPro" id="IPR039261">
    <property type="entry name" value="FNR_nucleotide-bd"/>
</dbReference>
<sequence>MPPFPNKGGSRRAFSATRAAPSVASLVAGACLAVYFLYPDESRSAPTSQDAPLSPTHFTPATLLSSETCNHDTKLMQLNIPKHLIPVDGSLHGCRPIWSIFVKDDDIQVERPYTPLEGIDEEGNMLLWVKAYQKGEVGRWLHSKKPNEQIEIRGPLQTWLWNENEWDEVVMICGGTGITPFYQLFHSVIRPAGSTSKTRFTLLHSSRTPLDFPPPVMMRQLTDYAEQHSDHFRLGLFVDSNDGSAALSSRNTFSEGRINLEAVRKYTEPDSPQNWWNRVFGAFSSPKPTISPQRRILFLVCGPEPMISAIAGPYGRNFSQGPVGGILAELGCTSAQVRKL</sequence>
<comment type="cofactor">
    <cofactor evidence="1 6">
        <name>FAD</name>
        <dbReference type="ChEBI" id="CHEBI:57692"/>
    </cofactor>
</comment>
<dbReference type="InterPro" id="IPR001834">
    <property type="entry name" value="CBR-like"/>
</dbReference>
<dbReference type="InterPro" id="IPR017938">
    <property type="entry name" value="Riboflavin_synthase-like_b-brl"/>
</dbReference>
<comment type="caution">
    <text evidence="8">The sequence shown here is derived from an EMBL/GenBank/DDBJ whole genome shotgun (WGS) entry which is preliminary data.</text>
</comment>
<keyword evidence="5" id="KW-0560">Oxidoreductase</keyword>
<comment type="similarity">
    <text evidence="2">Belongs to the flavoprotein pyridine nucleotide cytochrome reductase family.</text>
</comment>
<feature type="binding site" evidence="6">
    <location>
        <position position="112"/>
    </location>
    <ligand>
        <name>FAD</name>
        <dbReference type="ChEBI" id="CHEBI:57692"/>
    </ligand>
</feature>
<evidence type="ECO:0000313" key="8">
    <source>
        <dbReference type="EMBL" id="KAF9490529.1"/>
    </source>
</evidence>
<dbReference type="Proteomes" id="UP000807025">
    <property type="component" value="Unassembled WGS sequence"/>
</dbReference>
<dbReference type="GO" id="GO:0016491">
    <property type="term" value="F:oxidoreductase activity"/>
    <property type="evidence" value="ECO:0007669"/>
    <property type="project" value="UniProtKB-KW"/>
</dbReference>
<reference evidence="8" key="1">
    <citation type="submission" date="2020-11" db="EMBL/GenBank/DDBJ databases">
        <authorList>
            <consortium name="DOE Joint Genome Institute"/>
            <person name="Ahrendt S."/>
            <person name="Riley R."/>
            <person name="Andreopoulos W."/>
            <person name="Labutti K."/>
            <person name="Pangilinan J."/>
            <person name="Ruiz-Duenas F.J."/>
            <person name="Barrasa J.M."/>
            <person name="Sanchez-Garcia M."/>
            <person name="Camarero S."/>
            <person name="Miyauchi S."/>
            <person name="Serrano A."/>
            <person name="Linde D."/>
            <person name="Babiker R."/>
            <person name="Drula E."/>
            <person name="Ayuso-Fernandez I."/>
            <person name="Pacheco R."/>
            <person name="Padilla G."/>
            <person name="Ferreira P."/>
            <person name="Barriuso J."/>
            <person name="Kellner H."/>
            <person name="Castanera R."/>
            <person name="Alfaro M."/>
            <person name="Ramirez L."/>
            <person name="Pisabarro A.G."/>
            <person name="Kuo A."/>
            <person name="Tritt A."/>
            <person name="Lipzen A."/>
            <person name="He G."/>
            <person name="Yan M."/>
            <person name="Ng V."/>
            <person name="Cullen D."/>
            <person name="Martin F."/>
            <person name="Rosso M.-N."/>
            <person name="Henrissat B."/>
            <person name="Hibbett D."/>
            <person name="Martinez A.T."/>
            <person name="Grigoriev I.V."/>
        </authorList>
    </citation>
    <scope>NUCLEOTIDE SEQUENCE</scope>
    <source>
        <strain evidence="8">ATCC 90797</strain>
    </source>
</reference>
<protein>
    <submittedName>
        <fullName evidence="8">Ferredoxin reductase-like protein</fullName>
    </submittedName>
</protein>
<keyword evidence="3 6" id="KW-0285">Flavoprotein</keyword>
<dbReference type="Pfam" id="PF00175">
    <property type="entry name" value="NAD_binding_1"/>
    <property type="match status" value="1"/>
</dbReference>
<evidence type="ECO:0000259" key="7">
    <source>
        <dbReference type="PROSITE" id="PS51384"/>
    </source>
</evidence>
<dbReference type="SUPFAM" id="SSF52343">
    <property type="entry name" value="Ferredoxin reductase-like, C-terminal NADP-linked domain"/>
    <property type="match status" value="1"/>
</dbReference>
<evidence type="ECO:0000256" key="6">
    <source>
        <dbReference type="PIRSR" id="PIRSR601834-1"/>
    </source>
</evidence>
<feature type="binding site" evidence="6">
    <location>
        <position position="113"/>
    </location>
    <ligand>
        <name>FAD</name>
        <dbReference type="ChEBI" id="CHEBI:57692"/>
    </ligand>
</feature>
<evidence type="ECO:0000256" key="5">
    <source>
        <dbReference type="ARBA" id="ARBA00023002"/>
    </source>
</evidence>
<dbReference type="SUPFAM" id="SSF63380">
    <property type="entry name" value="Riboflavin synthase domain-like"/>
    <property type="match status" value="1"/>
</dbReference>
<dbReference type="PRINTS" id="PR00406">
    <property type="entry name" value="CYTB5RDTASE"/>
</dbReference>
<dbReference type="PROSITE" id="PS51384">
    <property type="entry name" value="FAD_FR"/>
    <property type="match status" value="1"/>
</dbReference>
<dbReference type="OrthoDB" id="432685at2759"/>
<name>A0A9P5ZQJ2_PLEER</name>
<evidence type="ECO:0000256" key="2">
    <source>
        <dbReference type="ARBA" id="ARBA00006105"/>
    </source>
</evidence>
<dbReference type="Pfam" id="PF00970">
    <property type="entry name" value="FAD_binding_6"/>
    <property type="match status" value="1"/>
</dbReference>
<dbReference type="EMBL" id="MU154639">
    <property type="protein sequence ID" value="KAF9490529.1"/>
    <property type="molecule type" value="Genomic_DNA"/>
</dbReference>
<dbReference type="InterPro" id="IPR008333">
    <property type="entry name" value="Cbr1-like_FAD-bd_dom"/>
</dbReference>
<evidence type="ECO:0000313" key="9">
    <source>
        <dbReference type="Proteomes" id="UP000807025"/>
    </source>
</evidence>
<dbReference type="Gene3D" id="2.40.30.10">
    <property type="entry name" value="Translation factors"/>
    <property type="match status" value="1"/>
</dbReference>
<dbReference type="PANTHER" id="PTHR19370">
    <property type="entry name" value="NADH-CYTOCHROME B5 REDUCTASE"/>
    <property type="match status" value="1"/>
</dbReference>
<dbReference type="InterPro" id="IPR001433">
    <property type="entry name" value="OxRdtase_FAD/NAD-bd"/>
</dbReference>
<evidence type="ECO:0000256" key="4">
    <source>
        <dbReference type="ARBA" id="ARBA00022827"/>
    </source>
</evidence>
<accession>A0A9P5ZQJ2</accession>